<dbReference type="Pfam" id="PF03641">
    <property type="entry name" value="Lysine_decarbox"/>
    <property type="match status" value="1"/>
</dbReference>
<dbReference type="InterPro" id="IPR031100">
    <property type="entry name" value="LOG_fam"/>
</dbReference>
<dbReference type="GO" id="GO:0009691">
    <property type="term" value="P:cytokinin biosynthetic process"/>
    <property type="evidence" value="ECO:0007669"/>
    <property type="project" value="UniProtKB-UniRule"/>
</dbReference>
<dbReference type="InterPro" id="IPR005269">
    <property type="entry name" value="LOG"/>
</dbReference>
<proteinExistence type="inferred from homology"/>
<dbReference type="OrthoDB" id="9801098at2"/>
<dbReference type="EC" id="3.2.2.n1" evidence="2"/>
<dbReference type="InterPro" id="IPR052341">
    <property type="entry name" value="LOG_family_nucleotidases"/>
</dbReference>
<dbReference type="NCBIfam" id="TIGR00730">
    <property type="entry name" value="Rossman fold protein, TIGR00730 family"/>
    <property type="match status" value="1"/>
</dbReference>
<evidence type="ECO:0000313" key="3">
    <source>
        <dbReference type="EMBL" id="RNI33546.1"/>
    </source>
</evidence>
<keyword evidence="2" id="KW-0378">Hydrolase</keyword>
<evidence type="ECO:0000313" key="4">
    <source>
        <dbReference type="Proteomes" id="UP000267223"/>
    </source>
</evidence>
<gene>
    <name evidence="3" type="ORF">EFY79_18665</name>
</gene>
<comment type="similarity">
    <text evidence="2">Belongs to the LOG family.</text>
</comment>
<evidence type="ECO:0000256" key="1">
    <source>
        <dbReference type="ARBA" id="ARBA00000274"/>
    </source>
</evidence>
<dbReference type="EMBL" id="RJJR01000019">
    <property type="protein sequence ID" value="RNI33546.1"/>
    <property type="molecule type" value="Genomic_DNA"/>
</dbReference>
<dbReference type="SUPFAM" id="SSF102405">
    <property type="entry name" value="MCP/YpsA-like"/>
    <property type="match status" value="1"/>
</dbReference>
<sequence length="253" mass="29113">MTTDQENKKKTKTEIQFFDSPQNRWENLIYAISVFVEFIKGFRALHFVGPCVTVFGSARFKEDHLFYQQARELSGEIAKLGFTIMTGGGPGIMEAANRGAKEVGGKSVGCNIVLPHEQHHNPYLDKWVNIKYFFVRKTLLMKYSYAFVVMPGGFGTLDEFFGAITLIQTRKIKLFPIIIFDKEFYKNIVEHNEEMLRRGTVSQDDLNLYLVTDSIDEAIEYIKEKSIIAFGLKYMKPKKAFGGFFEKGFKELF</sequence>
<reference evidence="3 4" key="1">
    <citation type="submission" date="2018-11" db="EMBL/GenBank/DDBJ databases">
        <title>Draft genome sequence of Ferruginibacter sp. BO-59.</title>
        <authorList>
            <person name="Im W.T."/>
        </authorList>
    </citation>
    <scope>NUCLEOTIDE SEQUENCE [LARGE SCALE GENOMIC DNA]</scope>
    <source>
        <strain evidence="3 4">BO-59</strain>
    </source>
</reference>
<comment type="catalytic activity">
    <reaction evidence="1">
        <text>AMP + H2O = D-ribose 5-phosphate + adenine</text>
        <dbReference type="Rhea" id="RHEA:20129"/>
        <dbReference type="ChEBI" id="CHEBI:15377"/>
        <dbReference type="ChEBI" id="CHEBI:16708"/>
        <dbReference type="ChEBI" id="CHEBI:78346"/>
        <dbReference type="ChEBI" id="CHEBI:456215"/>
        <dbReference type="EC" id="3.2.2.4"/>
    </reaction>
</comment>
<dbReference type="PANTHER" id="PTHR43393">
    <property type="entry name" value="CYTOKININ RIBOSIDE 5'-MONOPHOSPHATE PHOSPHORIBOHYDROLASE"/>
    <property type="match status" value="1"/>
</dbReference>
<protein>
    <recommendedName>
        <fullName evidence="2">Cytokinin riboside 5'-monophosphate phosphoribohydrolase</fullName>
        <ecNumber evidence="2">3.2.2.n1</ecNumber>
    </recommendedName>
</protein>
<dbReference type="GO" id="GO:0005829">
    <property type="term" value="C:cytosol"/>
    <property type="evidence" value="ECO:0007669"/>
    <property type="project" value="TreeGrafter"/>
</dbReference>
<dbReference type="Proteomes" id="UP000267223">
    <property type="component" value="Unassembled WGS sequence"/>
</dbReference>
<dbReference type="AlphaFoldDB" id="A0A3M9N745"/>
<evidence type="ECO:0000256" key="2">
    <source>
        <dbReference type="RuleBase" id="RU363015"/>
    </source>
</evidence>
<accession>A0A3M9N745</accession>
<organism evidence="3 4">
    <name type="scientific">Hanamia caeni</name>
    <dbReference type="NCBI Taxonomy" id="2294116"/>
    <lineage>
        <taxon>Bacteria</taxon>
        <taxon>Pseudomonadati</taxon>
        <taxon>Bacteroidota</taxon>
        <taxon>Chitinophagia</taxon>
        <taxon>Chitinophagales</taxon>
        <taxon>Chitinophagaceae</taxon>
        <taxon>Hanamia</taxon>
    </lineage>
</organism>
<keyword evidence="4" id="KW-1185">Reference proteome</keyword>
<name>A0A3M9N745_9BACT</name>
<dbReference type="Gene3D" id="3.40.50.450">
    <property type="match status" value="1"/>
</dbReference>
<comment type="caution">
    <text evidence="3">The sequence shown here is derived from an EMBL/GenBank/DDBJ whole genome shotgun (WGS) entry which is preliminary data.</text>
</comment>
<dbReference type="GO" id="GO:0008714">
    <property type="term" value="F:AMP nucleosidase activity"/>
    <property type="evidence" value="ECO:0007669"/>
    <property type="project" value="UniProtKB-EC"/>
</dbReference>
<dbReference type="PANTHER" id="PTHR43393:SF3">
    <property type="entry name" value="LYSINE DECARBOXYLASE-LIKE PROTEIN"/>
    <property type="match status" value="1"/>
</dbReference>
<keyword evidence="2" id="KW-0203">Cytokinin biosynthesis</keyword>